<evidence type="ECO:0000256" key="1">
    <source>
        <dbReference type="ARBA" id="ARBA00004370"/>
    </source>
</evidence>
<dbReference type="InterPro" id="IPR001775">
    <property type="entry name" value="GspD/PilQ"/>
</dbReference>
<keyword evidence="2 7" id="KW-0813">Transport</keyword>
<comment type="subcellular location">
    <subcellularLocation>
        <location evidence="7">Cell outer membrane</location>
    </subcellularLocation>
    <subcellularLocation>
        <location evidence="1">Membrane</location>
    </subcellularLocation>
</comment>
<feature type="compositionally biased region" description="Low complexity" evidence="8">
    <location>
        <begin position="39"/>
        <end position="54"/>
    </location>
</feature>
<dbReference type="PANTHER" id="PTHR30332">
    <property type="entry name" value="PROBABLE GENERAL SECRETION PATHWAY PROTEIN D"/>
    <property type="match status" value="1"/>
</dbReference>
<dbReference type="InterPro" id="IPR005644">
    <property type="entry name" value="NolW-like"/>
</dbReference>
<keyword evidence="5" id="KW-0998">Cell outer membrane</keyword>
<evidence type="ECO:0000256" key="8">
    <source>
        <dbReference type="SAM" id="MobiDB-lite"/>
    </source>
</evidence>
<evidence type="ECO:0000313" key="11">
    <source>
        <dbReference type="EMBL" id="WOO41406.1"/>
    </source>
</evidence>
<dbReference type="InterPro" id="IPR050810">
    <property type="entry name" value="Bact_Secretion_Sys_Channel"/>
</dbReference>
<organism evidence="11 12">
    <name type="scientific">Rubellicoccus peritrichatus</name>
    <dbReference type="NCBI Taxonomy" id="3080537"/>
    <lineage>
        <taxon>Bacteria</taxon>
        <taxon>Pseudomonadati</taxon>
        <taxon>Verrucomicrobiota</taxon>
        <taxon>Opitutia</taxon>
        <taxon>Puniceicoccales</taxon>
        <taxon>Cerasicoccaceae</taxon>
        <taxon>Rubellicoccus</taxon>
    </lineage>
</organism>
<dbReference type="PANTHER" id="PTHR30332:SF24">
    <property type="entry name" value="SECRETIN GSPD-RELATED"/>
    <property type="match status" value="1"/>
</dbReference>
<feature type="region of interest" description="Disordered" evidence="8">
    <location>
        <begin position="732"/>
        <end position="758"/>
    </location>
</feature>
<dbReference type="InterPro" id="IPR011662">
    <property type="entry name" value="Secretin/TonB_short_N"/>
</dbReference>
<dbReference type="Gene3D" id="3.30.1370.120">
    <property type="match status" value="1"/>
</dbReference>
<reference evidence="11 12" key="1">
    <citation type="submission" date="2023-10" db="EMBL/GenBank/DDBJ databases">
        <title>Rubellicoccus peritrichatus gen. nov., sp. nov., isolated from an algae of coral reef tank.</title>
        <authorList>
            <person name="Luo J."/>
        </authorList>
    </citation>
    <scope>NUCLEOTIDE SEQUENCE [LARGE SCALE GENOMIC DNA]</scope>
    <source>
        <strain evidence="11 12">CR14</strain>
    </source>
</reference>
<accession>A0AAQ3L972</accession>
<feature type="signal peptide" evidence="9">
    <location>
        <begin position="1"/>
        <end position="21"/>
    </location>
</feature>
<dbReference type="InterPro" id="IPR004846">
    <property type="entry name" value="T2SS/T3SS_dom"/>
</dbReference>
<feature type="region of interest" description="Disordered" evidence="8">
    <location>
        <begin position="425"/>
        <end position="455"/>
    </location>
</feature>
<protein>
    <submittedName>
        <fullName evidence="11">Secretin N-terminal domain-containing protein</fullName>
    </submittedName>
</protein>
<gene>
    <name evidence="11" type="ORF">RZN69_22530</name>
</gene>
<feature type="compositionally biased region" description="Low complexity" evidence="8">
    <location>
        <begin position="122"/>
        <end position="163"/>
    </location>
</feature>
<evidence type="ECO:0000256" key="5">
    <source>
        <dbReference type="ARBA" id="ARBA00023237"/>
    </source>
</evidence>
<dbReference type="Pfam" id="PF03958">
    <property type="entry name" value="Secretin_N"/>
    <property type="match status" value="1"/>
</dbReference>
<evidence type="ECO:0000256" key="2">
    <source>
        <dbReference type="ARBA" id="ARBA00022448"/>
    </source>
</evidence>
<keyword evidence="3 9" id="KW-0732">Signal</keyword>
<dbReference type="InterPro" id="IPR038591">
    <property type="entry name" value="NolW-like_sf"/>
</dbReference>
<dbReference type="RefSeq" id="WP_317833890.1">
    <property type="nucleotide sequence ID" value="NZ_CP136920.1"/>
</dbReference>
<evidence type="ECO:0000256" key="9">
    <source>
        <dbReference type="SAM" id="SignalP"/>
    </source>
</evidence>
<dbReference type="GO" id="GO:0015627">
    <property type="term" value="C:type II protein secretion system complex"/>
    <property type="evidence" value="ECO:0007669"/>
    <property type="project" value="TreeGrafter"/>
</dbReference>
<feature type="compositionally biased region" description="Basic and acidic residues" evidence="8">
    <location>
        <begin position="62"/>
        <end position="73"/>
    </location>
</feature>
<dbReference type="AlphaFoldDB" id="A0AAQ3L972"/>
<name>A0AAQ3L972_9BACT</name>
<feature type="compositionally biased region" description="Basic and acidic residues" evidence="8">
    <location>
        <begin position="736"/>
        <end position="750"/>
    </location>
</feature>
<feature type="region of interest" description="Disordered" evidence="8">
    <location>
        <begin position="22"/>
        <end position="180"/>
    </location>
</feature>
<dbReference type="EMBL" id="CP136920">
    <property type="protein sequence ID" value="WOO41406.1"/>
    <property type="molecule type" value="Genomic_DNA"/>
</dbReference>
<dbReference type="Proteomes" id="UP001304300">
    <property type="component" value="Chromosome"/>
</dbReference>
<keyword evidence="12" id="KW-1185">Reference proteome</keyword>
<dbReference type="SMART" id="SM00965">
    <property type="entry name" value="STN"/>
    <property type="match status" value="1"/>
</dbReference>
<comment type="similarity">
    <text evidence="6">Belongs to the bacterial secretin family.</text>
</comment>
<evidence type="ECO:0000313" key="12">
    <source>
        <dbReference type="Proteomes" id="UP001304300"/>
    </source>
</evidence>
<evidence type="ECO:0000256" key="3">
    <source>
        <dbReference type="ARBA" id="ARBA00022729"/>
    </source>
</evidence>
<dbReference type="PRINTS" id="PR00811">
    <property type="entry name" value="BCTERIALGSPD"/>
</dbReference>
<dbReference type="GO" id="GO:0009306">
    <property type="term" value="P:protein secretion"/>
    <property type="evidence" value="ECO:0007669"/>
    <property type="project" value="InterPro"/>
</dbReference>
<feature type="compositionally biased region" description="Low complexity" evidence="8">
    <location>
        <begin position="434"/>
        <end position="455"/>
    </location>
</feature>
<evidence type="ECO:0000256" key="6">
    <source>
        <dbReference type="RuleBase" id="RU004003"/>
    </source>
</evidence>
<feature type="chain" id="PRO_5042888351" evidence="9">
    <location>
        <begin position="22"/>
        <end position="758"/>
    </location>
</feature>
<evidence type="ECO:0000259" key="10">
    <source>
        <dbReference type="SMART" id="SM00965"/>
    </source>
</evidence>
<evidence type="ECO:0000256" key="7">
    <source>
        <dbReference type="RuleBase" id="RU004004"/>
    </source>
</evidence>
<dbReference type="Gene3D" id="3.30.1370.130">
    <property type="match status" value="1"/>
</dbReference>
<keyword evidence="4" id="KW-0472">Membrane</keyword>
<sequence>MIPNQVKLLTLALLLFSPVMAQDSASQDSADSEPVKVNPTSSPSSPEDTSTADSLLPSTATPEEKKVEAEKTAEASTSSADDAFPGEGPGNSENKDQLTMDIENSVAAASEPVPDDNAGEGASAVADTSTTTTPVSTTTTPVDTSAATDATTDASDSSSEPSSGIEPVQSYAPDTSGMTVKEVKVEEPSLQAVLEPGEKPKMEEEMQEIPALEVDFPDSGEMTLEFPTDEQSETDLEMGVDDTISVDFPDEEVRTVIRNVADLYDLNVVIPDTLVGSTSVKLRNVTWRQVFEVVLEPLGYTYVEDRNIIKIRSRDELLQEPVDTRVFLINYAVAKNLQASLAPLIDAAAGGRIQVDDRTNALIITERPSRMNDIQEIIERLDRPNAQVMIESKFIEVNDRDQENLGVNWSSLNAYRISAGPFQRDYSREATGDNNNNTSNTSNNSTTSTSTVTNGSATNTFTNAVGTTFNNAADAAASAITSRIDTAVFSAPAFEVVLSALETLSDSKLLTNPTLVTLDGEDAKILIGDKYPVPSYTYNEERGTFEVSGFEYEDIGIVLTVRPQVNAAGFIRLDVNPVLSRQNGEVNFGGAGGAVIPIINSTETESSVILKDGYTLAIGGLIQNDILDSESKVPLLGDLPGLGYLFKSTSKDNTERNLIIFITARTLNPDGTTYKDIIDPRMLYRMGITEKDIPGLKIPDAQTQAMDQIFQMRSQVEHDLEEAEMFDKVSTLKAAAEAKEQKEADEESGKRKAVSRAR</sequence>
<evidence type="ECO:0000256" key="4">
    <source>
        <dbReference type="ARBA" id="ARBA00023136"/>
    </source>
</evidence>
<proteinExistence type="inferred from homology"/>
<dbReference type="GO" id="GO:0009279">
    <property type="term" value="C:cell outer membrane"/>
    <property type="evidence" value="ECO:0007669"/>
    <property type="project" value="UniProtKB-SubCell"/>
</dbReference>
<dbReference type="Pfam" id="PF00263">
    <property type="entry name" value="Secretin"/>
    <property type="match status" value="1"/>
</dbReference>
<feature type="domain" description="Secretin/TonB short N-terminal" evidence="10">
    <location>
        <begin position="266"/>
        <end position="314"/>
    </location>
</feature>